<keyword evidence="4" id="KW-0049">Antioxidant</keyword>
<keyword evidence="7" id="KW-0676">Redox-active center</keyword>
<dbReference type="Proteomes" id="UP000628775">
    <property type="component" value="Unassembled WGS sequence"/>
</dbReference>
<evidence type="ECO:0000256" key="9">
    <source>
        <dbReference type="ARBA" id="ARBA00038489"/>
    </source>
</evidence>
<dbReference type="AlphaFoldDB" id="A0A8J2VGG4"/>
<evidence type="ECO:0000259" key="12">
    <source>
        <dbReference type="PROSITE" id="PS51352"/>
    </source>
</evidence>
<dbReference type="Gene3D" id="3.40.30.10">
    <property type="entry name" value="Glutaredoxin"/>
    <property type="match status" value="1"/>
</dbReference>
<reference evidence="13" key="2">
    <citation type="submission" date="2020-09" db="EMBL/GenBank/DDBJ databases">
        <authorList>
            <person name="Sun Q."/>
            <person name="Zhou Y."/>
        </authorList>
    </citation>
    <scope>NUCLEOTIDE SEQUENCE</scope>
    <source>
        <strain evidence="13">CGMCC 1.15371</strain>
    </source>
</reference>
<gene>
    <name evidence="13" type="ORF">GCM10011391_06020</name>
</gene>
<keyword evidence="14" id="KW-1185">Reference proteome</keyword>
<dbReference type="PANTHER" id="PTHR42801">
    <property type="entry name" value="THIOREDOXIN-DEPENDENT PEROXIDE REDUCTASE"/>
    <property type="match status" value="1"/>
</dbReference>
<organism evidence="13 14">
    <name type="scientific">Pullulanibacillus camelliae</name>
    <dbReference type="NCBI Taxonomy" id="1707096"/>
    <lineage>
        <taxon>Bacteria</taxon>
        <taxon>Bacillati</taxon>
        <taxon>Bacillota</taxon>
        <taxon>Bacilli</taxon>
        <taxon>Bacillales</taxon>
        <taxon>Sporolactobacillaceae</taxon>
        <taxon>Pullulanibacillus</taxon>
    </lineage>
</organism>
<dbReference type="EC" id="1.11.1.24" evidence="2"/>
<dbReference type="GO" id="GO:0034599">
    <property type="term" value="P:cellular response to oxidative stress"/>
    <property type="evidence" value="ECO:0007669"/>
    <property type="project" value="TreeGrafter"/>
</dbReference>
<protein>
    <recommendedName>
        <fullName evidence="2">thioredoxin-dependent peroxiredoxin</fullName>
        <ecNumber evidence="2">1.11.1.24</ecNumber>
    </recommendedName>
    <alternativeName>
        <fullName evidence="10">Bacterioferritin comigratory protein</fullName>
    </alternativeName>
    <alternativeName>
        <fullName evidence="8">Thioredoxin peroxidase</fullName>
    </alternativeName>
</protein>
<dbReference type="InterPro" id="IPR036249">
    <property type="entry name" value="Thioredoxin-like_sf"/>
</dbReference>
<evidence type="ECO:0000256" key="5">
    <source>
        <dbReference type="ARBA" id="ARBA00023002"/>
    </source>
</evidence>
<accession>A0A8J2VGG4</accession>
<dbReference type="GO" id="GO:0008379">
    <property type="term" value="F:thioredoxin peroxidase activity"/>
    <property type="evidence" value="ECO:0007669"/>
    <property type="project" value="TreeGrafter"/>
</dbReference>
<dbReference type="PROSITE" id="PS51352">
    <property type="entry name" value="THIOREDOXIN_2"/>
    <property type="match status" value="1"/>
</dbReference>
<evidence type="ECO:0000256" key="11">
    <source>
        <dbReference type="ARBA" id="ARBA00049091"/>
    </source>
</evidence>
<evidence type="ECO:0000313" key="13">
    <source>
        <dbReference type="EMBL" id="GGE30228.1"/>
    </source>
</evidence>
<dbReference type="InterPro" id="IPR000866">
    <property type="entry name" value="AhpC/TSA"/>
</dbReference>
<evidence type="ECO:0000256" key="1">
    <source>
        <dbReference type="ARBA" id="ARBA00003330"/>
    </source>
</evidence>
<evidence type="ECO:0000256" key="2">
    <source>
        <dbReference type="ARBA" id="ARBA00013017"/>
    </source>
</evidence>
<feature type="domain" description="Thioredoxin" evidence="12">
    <location>
        <begin position="42"/>
        <end position="214"/>
    </location>
</feature>
<comment type="similarity">
    <text evidence="9">Belongs to the peroxiredoxin family. BCP/PrxQ subfamily.</text>
</comment>
<evidence type="ECO:0000313" key="14">
    <source>
        <dbReference type="Proteomes" id="UP000628775"/>
    </source>
</evidence>
<dbReference type="CDD" id="cd02970">
    <property type="entry name" value="PRX_like2"/>
    <property type="match status" value="1"/>
</dbReference>
<dbReference type="RefSeq" id="WP_188688781.1">
    <property type="nucleotide sequence ID" value="NZ_BMIR01000001.1"/>
</dbReference>
<dbReference type="InterPro" id="IPR013766">
    <property type="entry name" value="Thioredoxin_domain"/>
</dbReference>
<evidence type="ECO:0000256" key="10">
    <source>
        <dbReference type="ARBA" id="ARBA00041373"/>
    </source>
</evidence>
<evidence type="ECO:0000256" key="6">
    <source>
        <dbReference type="ARBA" id="ARBA00023157"/>
    </source>
</evidence>
<dbReference type="PANTHER" id="PTHR42801:SF7">
    <property type="entry name" value="SLL1159 PROTEIN"/>
    <property type="match status" value="1"/>
</dbReference>
<evidence type="ECO:0000256" key="4">
    <source>
        <dbReference type="ARBA" id="ARBA00022862"/>
    </source>
</evidence>
<evidence type="ECO:0000256" key="3">
    <source>
        <dbReference type="ARBA" id="ARBA00022559"/>
    </source>
</evidence>
<keyword evidence="5" id="KW-0560">Oxidoreductase</keyword>
<sequence length="214" mass="24302">MLLQEQLNEAKHAFMANAPEDLQSKIFQHIKELQELGVNFGLMDGDKAPNFSLTNPLGEQVTLYDELAKGPVVLAFYRGGWCPFCNVQLRSYQRILPDIQKYEGQLIAISPQSPDNTLSMKEKAELTFQVLSDPEGKVSGNYKVLFELPRYLQAAFKDALDLDLAEYNQTARWILPIPGTFIIDREGIVRATHVDPDFMSRMEPQAIIEQLQKL</sequence>
<evidence type="ECO:0000256" key="7">
    <source>
        <dbReference type="ARBA" id="ARBA00023284"/>
    </source>
</evidence>
<dbReference type="InterPro" id="IPR050924">
    <property type="entry name" value="Peroxiredoxin_BCP/PrxQ"/>
</dbReference>
<keyword evidence="3" id="KW-0575">Peroxidase</keyword>
<dbReference type="GO" id="GO:0045454">
    <property type="term" value="P:cell redox homeostasis"/>
    <property type="evidence" value="ECO:0007669"/>
    <property type="project" value="TreeGrafter"/>
</dbReference>
<dbReference type="SUPFAM" id="SSF52833">
    <property type="entry name" value="Thioredoxin-like"/>
    <property type="match status" value="1"/>
</dbReference>
<dbReference type="Pfam" id="PF00578">
    <property type="entry name" value="AhpC-TSA"/>
    <property type="match status" value="1"/>
</dbReference>
<keyword evidence="6" id="KW-1015">Disulfide bond</keyword>
<comment type="catalytic activity">
    <reaction evidence="11">
        <text>a hydroperoxide + [thioredoxin]-dithiol = an alcohol + [thioredoxin]-disulfide + H2O</text>
        <dbReference type="Rhea" id="RHEA:62620"/>
        <dbReference type="Rhea" id="RHEA-COMP:10698"/>
        <dbReference type="Rhea" id="RHEA-COMP:10700"/>
        <dbReference type="ChEBI" id="CHEBI:15377"/>
        <dbReference type="ChEBI" id="CHEBI:29950"/>
        <dbReference type="ChEBI" id="CHEBI:30879"/>
        <dbReference type="ChEBI" id="CHEBI:35924"/>
        <dbReference type="ChEBI" id="CHEBI:50058"/>
        <dbReference type="EC" id="1.11.1.24"/>
    </reaction>
</comment>
<comment type="function">
    <text evidence="1">Thiol-specific peroxidase that catalyzes the reduction of hydrogen peroxide and organic hydroperoxides to water and alcohols, respectively. Plays a role in cell protection against oxidative stress by detoxifying peroxides and as sensor of hydrogen peroxide-mediated signaling events.</text>
</comment>
<name>A0A8J2VGG4_9BACL</name>
<dbReference type="GO" id="GO:0005737">
    <property type="term" value="C:cytoplasm"/>
    <property type="evidence" value="ECO:0007669"/>
    <property type="project" value="TreeGrafter"/>
</dbReference>
<comment type="caution">
    <text evidence="13">The sequence shown here is derived from an EMBL/GenBank/DDBJ whole genome shotgun (WGS) entry which is preliminary data.</text>
</comment>
<dbReference type="EMBL" id="BMIR01000001">
    <property type="protein sequence ID" value="GGE30228.1"/>
    <property type="molecule type" value="Genomic_DNA"/>
</dbReference>
<reference evidence="13" key="1">
    <citation type="journal article" date="2014" name="Int. J. Syst. Evol. Microbiol.">
        <title>Complete genome sequence of Corynebacterium casei LMG S-19264T (=DSM 44701T), isolated from a smear-ripened cheese.</title>
        <authorList>
            <consortium name="US DOE Joint Genome Institute (JGI-PGF)"/>
            <person name="Walter F."/>
            <person name="Albersmeier A."/>
            <person name="Kalinowski J."/>
            <person name="Ruckert C."/>
        </authorList>
    </citation>
    <scope>NUCLEOTIDE SEQUENCE</scope>
    <source>
        <strain evidence="13">CGMCC 1.15371</strain>
    </source>
</reference>
<proteinExistence type="inferred from homology"/>
<evidence type="ECO:0000256" key="8">
    <source>
        <dbReference type="ARBA" id="ARBA00032824"/>
    </source>
</evidence>